<comment type="similarity">
    <text evidence="1">Belongs to the class-A beta-lactamase family.</text>
</comment>
<organism evidence="4 5">
    <name type="scientific">Xylaria flabelliformis</name>
    <dbReference type="NCBI Taxonomy" id="2512241"/>
    <lineage>
        <taxon>Eukaryota</taxon>
        <taxon>Fungi</taxon>
        <taxon>Dikarya</taxon>
        <taxon>Ascomycota</taxon>
        <taxon>Pezizomycotina</taxon>
        <taxon>Sordariomycetes</taxon>
        <taxon>Xylariomycetidae</taxon>
        <taxon>Xylariales</taxon>
        <taxon>Xylariaceae</taxon>
        <taxon>Xylaria</taxon>
    </lineage>
</organism>
<dbReference type="Pfam" id="PF00144">
    <property type="entry name" value="Beta-lactamase"/>
    <property type="match status" value="1"/>
</dbReference>
<dbReference type="PANTHER" id="PTHR43283">
    <property type="entry name" value="BETA-LACTAMASE-RELATED"/>
    <property type="match status" value="1"/>
</dbReference>
<evidence type="ECO:0000313" key="5">
    <source>
        <dbReference type="Proteomes" id="UP000319160"/>
    </source>
</evidence>
<dbReference type="OrthoDB" id="428260at2759"/>
<feature type="domain" description="Beta-lactamase-related" evidence="3">
    <location>
        <begin position="24"/>
        <end position="378"/>
    </location>
</feature>
<dbReference type="InterPro" id="IPR050789">
    <property type="entry name" value="Diverse_Enzym_Activities"/>
</dbReference>
<evidence type="ECO:0000259" key="3">
    <source>
        <dbReference type="Pfam" id="PF00144"/>
    </source>
</evidence>
<dbReference type="GO" id="GO:0016787">
    <property type="term" value="F:hydrolase activity"/>
    <property type="evidence" value="ECO:0007669"/>
    <property type="project" value="UniProtKB-KW"/>
</dbReference>
<evidence type="ECO:0000313" key="4">
    <source>
        <dbReference type="EMBL" id="TRX92059.1"/>
    </source>
</evidence>
<dbReference type="EMBL" id="VFLP01000039">
    <property type="protein sequence ID" value="TRX92059.1"/>
    <property type="molecule type" value="Genomic_DNA"/>
</dbReference>
<dbReference type="AlphaFoldDB" id="A0A553HVS7"/>
<dbReference type="STRING" id="2512241.A0A553HVS7"/>
<accession>A0A553HVS7</accession>
<dbReference type="SUPFAM" id="SSF56601">
    <property type="entry name" value="beta-lactamase/transpeptidase-like"/>
    <property type="match status" value="1"/>
</dbReference>
<gene>
    <name evidence="4" type="ORF">FHL15_006926</name>
</gene>
<keyword evidence="5" id="KW-1185">Reference proteome</keyword>
<comment type="caution">
    <text evidence="4">The sequence shown here is derived from an EMBL/GenBank/DDBJ whole genome shotgun (WGS) entry which is preliminary data.</text>
</comment>
<dbReference type="InterPro" id="IPR012338">
    <property type="entry name" value="Beta-lactam/transpept-like"/>
</dbReference>
<evidence type="ECO:0000256" key="1">
    <source>
        <dbReference type="ARBA" id="ARBA00009009"/>
    </source>
</evidence>
<dbReference type="PANTHER" id="PTHR43283:SF17">
    <property type="entry name" value="(LOVD), PUTATIVE (AFU_ORTHOLOGUE AFUA_5G00920)-RELATED"/>
    <property type="match status" value="1"/>
</dbReference>
<name>A0A553HVS7_9PEZI</name>
<proteinExistence type="inferred from homology"/>
<dbReference type="Proteomes" id="UP000319160">
    <property type="component" value="Unassembled WGS sequence"/>
</dbReference>
<evidence type="ECO:0000256" key="2">
    <source>
        <dbReference type="ARBA" id="ARBA00022801"/>
    </source>
</evidence>
<keyword evidence="2" id="KW-0378">Hydrolase</keyword>
<sequence length="401" mass="43394">MDKELNEILQSHVITSSEAEVRNKLLAASFVVVDKDEILYTGAAGRLDFEPSSPAYGPDSISWLASMTKLATAVILLQLVERGVVALDDDLSSILPDLAALPVLRGFDDDGKPILETHGRAITLRHLLSHALGIGVDMADPDLIRWSKATDRSINYMSYTLDGIKTPLKFAPGEGWYYGTAYDWAGQLLTRLTGSPLSSYMRDNIFEPLDMTSTGFQVDAIPDSANRRLAFAVSEDGILKPGPSPFAATKGEIEAGGSGLFSAPADYARLLQGVLANKVLKPETTDLLFAPQLNDAQRGILMAIAAYTHDGGFAPELPPDSPLDHGLGGLLNMQDVPGKRRAGSLMWSGATNGRWWIDRTTGVAGAVFTQVEPHGNSVVVRIYDQLERAVYRALSERKVQI</sequence>
<dbReference type="InterPro" id="IPR001466">
    <property type="entry name" value="Beta-lactam-related"/>
</dbReference>
<protein>
    <recommendedName>
        <fullName evidence="3">Beta-lactamase-related domain-containing protein</fullName>
    </recommendedName>
</protein>
<dbReference type="Gene3D" id="3.40.710.10">
    <property type="entry name" value="DD-peptidase/beta-lactamase superfamily"/>
    <property type="match status" value="1"/>
</dbReference>
<reference evidence="5" key="1">
    <citation type="submission" date="2019-06" db="EMBL/GenBank/DDBJ databases">
        <title>Draft genome sequence of the griseofulvin-producing fungus Xylaria cubensis strain G536.</title>
        <authorList>
            <person name="Mead M.E."/>
            <person name="Raja H.A."/>
            <person name="Steenwyk J.L."/>
            <person name="Knowles S.L."/>
            <person name="Oberlies N.H."/>
            <person name="Rokas A."/>
        </authorList>
    </citation>
    <scope>NUCLEOTIDE SEQUENCE [LARGE SCALE GENOMIC DNA]</scope>
    <source>
        <strain evidence="5">G536</strain>
    </source>
</reference>